<keyword evidence="7" id="KW-1133">Transmembrane helix</keyword>
<keyword evidence="9" id="KW-1185">Reference proteome</keyword>
<dbReference type="PIRSF" id="PIRSF026649">
    <property type="entry name" value="MsbB"/>
    <property type="match status" value="1"/>
</dbReference>
<feature type="transmembrane region" description="Helical" evidence="7">
    <location>
        <begin position="12"/>
        <end position="34"/>
    </location>
</feature>
<keyword evidence="2" id="KW-1003">Cell membrane</keyword>
<dbReference type="GO" id="GO:0005886">
    <property type="term" value="C:plasma membrane"/>
    <property type="evidence" value="ECO:0007669"/>
    <property type="project" value="UniProtKB-SubCell"/>
</dbReference>
<dbReference type="AlphaFoldDB" id="A5EY00"/>
<dbReference type="HOGENOM" id="CLU_049421_1_0_6"/>
<dbReference type="GO" id="GO:0016746">
    <property type="term" value="F:acyltransferase activity"/>
    <property type="evidence" value="ECO:0007669"/>
    <property type="project" value="UniProtKB-KW"/>
</dbReference>
<dbReference type="Pfam" id="PF03279">
    <property type="entry name" value="Lip_A_acyltrans"/>
    <property type="match status" value="1"/>
</dbReference>
<keyword evidence="3" id="KW-0997">Cell inner membrane</keyword>
<dbReference type="OrthoDB" id="9803456at2"/>
<dbReference type="InterPro" id="IPR004960">
    <property type="entry name" value="LipA_acyltrans"/>
</dbReference>
<sequence length="306" mass="35980">MKKNQASLKKIFRLRFLIYWLLLAGLWLLVQLPWRGRLCVGRYLGRLALCIARRRQQIVRKNLALVFPELTPNEQEALYRQCAENVGIGIIESGMAWFYSEARLRQMVRLEADAAAWSLIENHDVGTVLVSVHSTLMELGVRLLGLQLDAAGMYRPLTNPFFEEWMKYQRARAATQLVHFKEMRQVLRLLRQGENLWYALDQDMGKRVSVFAPFFGISCCSVNILPQLKKHTGARWIPVFVWRDDEKREYVVRILPEIVAQAGDSDTIVMQRVNAIFEEEIRRYPAQYFWLHRRFKTRPEGQQTFY</sequence>
<dbReference type="eggNOG" id="COG1560">
    <property type="taxonomic scope" value="Bacteria"/>
</dbReference>
<organism evidence="8 9">
    <name type="scientific">Dichelobacter nodosus (strain VCS1703A)</name>
    <dbReference type="NCBI Taxonomy" id="246195"/>
    <lineage>
        <taxon>Bacteria</taxon>
        <taxon>Pseudomonadati</taxon>
        <taxon>Pseudomonadota</taxon>
        <taxon>Gammaproteobacteria</taxon>
        <taxon>Cardiobacteriales</taxon>
        <taxon>Cardiobacteriaceae</taxon>
        <taxon>Dichelobacter</taxon>
    </lineage>
</organism>
<proteinExistence type="predicted"/>
<protein>
    <submittedName>
        <fullName evidence="8">Lipid A biosynthesis lauroyl acyltransferase</fullName>
    </submittedName>
</protein>
<dbReference type="GO" id="GO:0009247">
    <property type="term" value="P:glycolipid biosynthetic process"/>
    <property type="evidence" value="ECO:0007669"/>
    <property type="project" value="UniProtKB-ARBA"/>
</dbReference>
<dbReference type="STRING" id="246195.DNO_0998"/>
<keyword evidence="5 7" id="KW-0472">Membrane</keyword>
<comment type="subcellular location">
    <subcellularLocation>
        <location evidence="1">Cell inner membrane</location>
    </subcellularLocation>
</comment>
<accession>A5EY00</accession>
<evidence type="ECO:0000256" key="5">
    <source>
        <dbReference type="ARBA" id="ARBA00023136"/>
    </source>
</evidence>
<dbReference type="PANTHER" id="PTHR30606">
    <property type="entry name" value="LIPID A BIOSYNTHESIS LAUROYL ACYLTRANSFERASE"/>
    <property type="match status" value="1"/>
</dbReference>
<keyword evidence="7" id="KW-0812">Transmembrane</keyword>
<evidence type="ECO:0000256" key="7">
    <source>
        <dbReference type="SAM" id="Phobius"/>
    </source>
</evidence>
<evidence type="ECO:0000313" key="8">
    <source>
        <dbReference type="EMBL" id="ABQ14323.1"/>
    </source>
</evidence>
<evidence type="ECO:0000313" key="9">
    <source>
        <dbReference type="Proteomes" id="UP000000248"/>
    </source>
</evidence>
<evidence type="ECO:0000256" key="3">
    <source>
        <dbReference type="ARBA" id="ARBA00022519"/>
    </source>
</evidence>
<reference evidence="8 9" key="1">
    <citation type="journal article" date="2007" name="Nat. Biotechnol.">
        <title>Genome sequence and identification of candidate vaccine antigens from the animal pathogen Dichelobacter nodosus.</title>
        <authorList>
            <person name="Myers G.S."/>
            <person name="Parker D."/>
            <person name="Al-Hasani K."/>
            <person name="Kennan R.M."/>
            <person name="Seemann T."/>
            <person name="Ren Q."/>
            <person name="Badger J.H."/>
            <person name="Selengut J.D."/>
            <person name="Deboy R.T."/>
            <person name="Tettelin H."/>
            <person name="Boyce J.D."/>
            <person name="McCarl V.P."/>
            <person name="Han X."/>
            <person name="Nelson W.C."/>
            <person name="Madupu R."/>
            <person name="Mohamoud Y."/>
            <person name="Holley T."/>
            <person name="Fedorova N."/>
            <person name="Khouri H."/>
            <person name="Bottomley S.P."/>
            <person name="Whittington R.J."/>
            <person name="Adler B."/>
            <person name="Songer J.G."/>
            <person name="Rood J.I."/>
            <person name="Paulsen I.T."/>
        </authorList>
    </citation>
    <scope>NUCLEOTIDE SEQUENCE [LARGE SCALE GENOMIC DNA]</scope>
    <source>
        <strain evidence="8 9">VCS1703A</strain>
    </source>
</reference>
<keyword evidence="4 8" id="KW-0808">Transferase</keyword>
<dbReference type="PANTHER" id="PTHR30606:SF9">
    <property type="entry name" value="LIPID A BIOSYNTHESIS LAUROYLTRANSFERASE"/>
    <property type="match status" value="1"/>
</dbReference>
<keyword evidence="6 8" id="KW-0012">Acyltransferase</keyword>
<dbReference type="KEGG" id="dno:DNO_0998"/>
<name>A5EY00_DICNV</name>
<dbReference type="EMBL" id="CP000513">
    <property type="protein sequence ID" value="ABQ14323.1"/>
    <property type="molecule type" value="Genomic_DNA"/>
</dbReference>
<gene>
    <name evidence="8" type="ordered locus">DNO_0998</name>
</gene>
<evidence type="ECO:0000256" key="6">
    <source>
        <dbReference type="ARBA" id="ARBA00023315"/>
    </source>
</evidence>
<evidence type="ECO:0000256" key="1">
    <source>
        <dbReference type="ARBA" id="ARBA00004533"/>
    </source>
</evidence>
<dbReference type="CDD" id="cd07984">
    <property type="entry name" value="LPLAT_LABLAT-like"/>
    <property type="match status" value="1"/>
</dbReference>
<dbReference type="RefSeq" id="WP_012031310.1">
    <property type="nucleotide sequence ID" value="NC_009446.1"/>
</dbReference>
<dbReference type="Proteomes" id="UP000000248">
    <property type="component" value="Chromosome"/>
</dbReference>
<evidence type="ECO:0000256" key="2">
    <source>
        <dbReference type="ARBA" id="ARBA00022475"/>
    </source>
</evidence>
<evidence type="ECO:0000256" key="4">
    <source>
        <dbReference type="ARBA" id="ARBA00022679"/>
    </source>
</evidence>